<evidence type="ECO:0000259" key="7">
    <source>
        <dbReference type="Pfam" id="PF00905"/>
    </source>
</evidence>
<evidence type="ECO:0000313" key="9">
    <source>
        <dbReference type="Proteomes" id="UP000323632"/>
    </source>
</evidence>
<organism evidence="8 9">
    <name type="scientific">Taibaiella lutea</name>
    <dbReference type="NCBI Taxonomy" id="2608001"/>
    <lineage>
        <taxon>Bacteria</taxon>
        <taxon>Pseudomonadati</taxon>
        <taxon>Bacteroidota</taxon>
        <taxon>Chitinophagia</taxon>
        <taxon>Chitinophagales</taxon>
        <taxon>Chitinophagaceae</taxon>
        <taxon>Taibaiella</taxon>
    </lineage>
</organism>
<dbReference type="Pfam" id="PF00905">
    <property type="entry name" value="Transpeptidase"/>
    <property type="match status" value="1"/>
</dbReference>
<dbReference type="Gene3D" id="3.40.710.10">
    <property type="entry name" value="DD-peptidase/beta-lactamase superfamily"/>
    <property type="match status" value="1"/>
</dbReference>
<sequence length="281" mass="32388">MRNLLLITGLLIATLANTSCSDIRIKDHPEWKKQFDTYGVDGCFEYYDNNKETAHYYNKERCAKQVSPASTFKIFNSLVGLETAVAPDEQLVIKWDGVVRENKDWNKDMTMAEAFKVSCLPYYQELARRIGAKDMKHYLDTVQYGNKQIGKAIDSFWINGTLLISPDEQVGFIKRLYHGELPFSERSQRIVRGMMLQEESKDYKVYYKTGWAQNGNDNLLWIVGYVEKIEELKNVETGKVEGVPHPYFFALNFSSADDTKDLKQIRIDLLHKLLNEAGIGK</sequence>
<dbReference type="InterPro" id="IPR001460">
    <property type="entry name" value="PCN-bd_Tpept"/>
</dbReference>
<evidence type="ECO:0000256" key="2">
    <source>
        <dbReference type="ARBA" id="ARBA00007898"/>
    </source>
</evidence>
<evidence type="ECO:0000256" key="3">
    <source>
        <dbReference type="ARBA" id="ARBA00012865"/>
    </source>
</evidence>
<dbReference type="InterPro" id="IPR012338">
    <property type="entry name" value="Beta-lactam/transpept-like"/>
</dbReference>
<dbReference type="RefSeq" id="WP_150032048.1">
    <property type="nucleotide sequence ID" value="NZ_VWSH01000001.1"/>
</dbReference>
<comment type="caution">
    <text evidence="8">The sequence shown here is derived from an EMBL/GenBank/DDBJ whole genome shotgun (WGS) entry which is preliminary data.</text>
</comment>
<dbReference type="EC" id="3.5.2.6" evidence="3"/>
<comment type="catalytic activity">
    <reaction evidence="1">
        <text>a beta-lactam + H2O = a substituted beta-amino acid</text>
        <dbReference type="Rhea" id="RHEA:20401"/>
        <dbReference type="ChEBI" id="CHEBI:15377"/>
        <dbReference type="ChEBI" id="CHEBI:35627"/>
        <dbReference type="ChEBI" id="CHEBI:140347"/>
        <dbReference type="EC" id="3.5.2.6"/>
    </reaction>
</comment>
<evidence type="ECO:0000313" key="8">
    <source>
        <dbReference type="EMBL" id="KAA5537472.1"/>
    </source>
</evidence>
<keyword evidence="6" id="KW-0046">Antibiotic resistance</keyword>
<dbReference type="NCBIfam" id="NF012161">
    <property type="entry name" value="bla_class_D_main"/>
    <property type="match status" value="1"/>
</dbReference>
<accession>A0A5M6CU24</accession>
<dbReference type="GO" id="GO:0008800">
    <property type="term" value="F:beta-lactamase activity"/>
    <property type="evidence" value="ECO:0007669"/>
    <property type="project" value="UniProtKB-EC"/>
</dbReference>
<protein>
    <recommendedName>
        <fullName evidence="3">beta-lactamase</fullName>
        <ecNumber evidence="3">3.5.2.6</ecNumber>
    </recommendedName>
</protein>
<keyword evidence="5" id="KW-0378">Hydrolase</keyword>
<dbReference type="GO" id="GO:0071555">
    <property type="term" value="P:cell wall organization"/>
    <property type="evidence" value="ECO:0007669"/>
    <property type="project" value="TreeGrafter"/>
</dbReference>
<reference evidence="8 9" key="1">
    <citation type="submission" date="2019-09" db="EMBL/GenBank/DDBJ databases">
        <title>Genome sequence and assembly of Taibaiella sp.</title>
        <authorList>
            <person name="Chhetri G."/>
        </authorList>
    </citation>
    <scope>NUCLEOTIDE SEQUENCE [LARGE SCALE GENOMIC DNA]</scope>
    <source>
        <strain evidence="8 9">KVB11</strain>
    </source>
</reference>
<dbReference type="Proteomes" id="UP000323632">
    <property type="component" value="Unassembled WGS sequence"/>
</dbReference>
<feature type="domain" description="Penicillin-binding protein transpeptidase" evidence="7">
    <location>
        <begin position="47"/>
        <end position="228"/>
    </location>
</feature>
<dbReference type="AlphaFoldDB" id="A0A5M6CU24"/>
<keyword evidence="4" id="KW-0732">Signal</keyword>
<dbReference type="PANTHER" id="PTHR30627">
    <property type="entry name" value="PEPTIDOGLYCAN D,D-TRANSPEPTIDASE"/>
    <property type="match status" value="1"/>
</dbReference>
<evidence type="ECO:0000256" key="5">
    <source>
        <dbReference type="ARBA" id="ARBA00022801"/>
    </source>
</evidence>
<dbReference type="GO" id="GO:0008658">
    <property type="term" value="F:penicillin binding"/>
    <property type="evidence" value="ECO:0007669"/>
    <property type="project" value="InterPro"/>
</dbReference>
<name>A0A5M6CU24_9BACT</name>
<dbReference type="PANTHER" id="PTHR30627:SF6">
    <property type="entry name" value="BETA-LACTAMASE YBXI-RELATED"/>
    <property type="match status" value="1"/>
</dbReference>
<dbReference type="SUPFAM" id="SSF56601">
    <property type="entry name" value="beta-lactamase/transpeptidase-like"/>
    <property type="match status" value="1"/>
</dbReference>
<dbReference type="GO" id="GO:0046677">
    <property type="term" value="P:response to antibiotic"/>
    <property type="evidence" value="ECO:0007669"/>
    <property type="project" value="UniProtKB-KW"/>
</dbReference>
<dbReference type="InterPro" id="IPR050515">
    <property type="entry name" value="Beta-lactam/transpept"/>
</dbReference>
<dbReference type="GO" id="GO:0005886">
    <property type="term" value="C:plasma membrane"/>
    <property type="evidence" value="ECO:0007669"/>
    <property type="project" value="TreeGrafter"/>
</dbReference>
<evidence type="ECO:0000256" key="4">
    <source>
        <dbReference type="ARBA" id="ARBA00022729"/>
    </source>
</evidence>
<gene>
    <name evidence="8" type="primary">blaOXA</name>
    <name evidence="8" type="ORF">F0919_07290</name>
</gene>
<evidence type="ECO:0000256" key="6">
    <source>
        <dbReference type="ARBA" id="ARBA00023251"/>
    </source>
</evidence>
<evidence type="ECO:0000256" key="1">
    <source>
        <dbReference type="ARBA" id="ARBA00001526"/>
    </source>
</evidence>
<dbReference type="EMBL" id="VWSH01000001">
    <property type="protein sequence ID" value="KAA5537472.1"/>
    <property type="molecule type" value="Genomic_DNA"/>
</dbReference>
<comment type="similarity">
    <text evidence="2">Belongs to the class-D beta-lactamase family.</text>
</comment>
<keyword evidence="9" id="KW-1185">Reference proteome</keyword>
<proteinExistence type="inferred from homology"/>